<evidence type="ECO:0000313" key="2">
    <source>
        <dbReference type="Proteomes" id="UP000009286"/>
    </source>
</evidence>
<sequence length="64" mass="7610">MELIEAFMYSAGWLDEFQEIGLHEKYLEQINRYKLIAKSEGTGRLKQIMLSQLYTIRKLSQKRA</sequence>
<name>G2KQ18_MICAA</name>
<dbReference type="HOGENOM" id="CLU_2862746_0_0_5"/>
<protein>
    <submittedName>
        <fullName evidence="1">Uncharacterized protein</fullName>
    </submittedName>
</protein>
<dbReference type="KEGG" id="mai:MICA_2079"/>
<dbReference type="Proteomes" id="UP000009286">
    <property type="component" value="Chromosome"/>
</dbReference>
<dbReference type="AlphaFoldDB" id="G2KQ18"/>
<gene>
    <name evidence="1" type="ordered locus">MICA_2079</name>
</gene>
<organism evidence="1 2">
    <name type="scientific">Micavibrio aeruginosavorus (strain ARL-13)</name>
    <dbReference type="NCBI Taxonomy" id="856793"/>
    <lineage>
        <taxon>Bacteria</taxon>
        <taxon>Pseudomonadati</taxon>
        <taxon>Bdellovibrionota</taxon>
        <taxon>Bdellovibrionia</taxon>
        <taxon>Bdellovibrionales</taxon>
        <taxon>Pseudobdellovibrionaceae</taxon>
        <taxon>Micavibrio</taxon>
    </lineage>
</organism>
<keyword evidence="2" id="KW-1185">Reference proteome</keyword>
<reference evidence="1 2" key="1">
    <citation type="journal article" date="2011" name="BMC Genomics">
        <title>Genomic insights into an obligate epibiotic bacterial predator: Micavibrio aeruginosavorus ARL-13.</title>
        <authorList>
            <person name="Wang Z."/>
            <person name="Kadouri D."/>
            <person name="Wu M."/>
        </authorList>
    </citation>
    <scope>NUCLEOTIDE SEQUENCE [LARGE SCALE GENOMIC DNA]</scope>
    <source>
        <strain evidence="1 2">ARL-13</strain>
    </source>
</reference>
<evidence type="ECO:0000313" key="1">
    <source>
        <dbReference type="EMBL" id="AEP10386.1"/>
    </source>
</evidence>
<dbReference type="EMBL" id="CP002382">
    <property type="protein sequence ID" value="AEP10386.1"/>
    <property type="molecule type" value="Genomic_DNA"/>
</dbReference>
<accession>G2KQ18</accession>
<proteinExistence type="predicted"/>